<sequence>MAAFVDTVLPVLDEYGPQFLPKFNQLRVLFPVRFTNYVKNTQCLRRKIALQETNLKEIALKHLSFGVREAQADILAIFKNEPGNCMSNAVFSKMQALLDFECGGGKKFSFGDSSVNDISSEFDHGLDNAEVDEKREESDNAEEEEEEVFNLQNCLPTSNVHGIYSTTANFQLERSIYSKILRTATQNVNFMCDGNVKEHPKGGTLLVVNIKNAQNKVTPPLPLLKAEIECRTDGYRWGLNQDDPKQHVNFR</sequence>
<reference evidence="2" key="1">
    <citation type="submission" date="2022-11" db="UniProtKB">
        <authorList>
            <consortium name="WormBaseParasite"/>
        </authorList>
    </citation>
    <scope>IDENTIFICATION</scope>
</reference>
<accession>A0A914XYF3</accession>
<dbReference type="Proteomes" id="UP000887577">
    <property type="component" value="Unplaced"/>
</dbReference>
<dbReference type="AlphaFoldDB" id="A0A914XYF3"/>
<protein>
    <submittedName>
        <fullName evidence="2">Uncharacterized protein</fullName>
    </submittedName>
</protein>
<keyword evidence="1" id="KW-1185">Reference proteome</keyword>
<proteinExistence type="predicted"/>
<evidence type="ECO:0000313" key="1">
    <source>
        <dbReference type="Proteomes" id="UP000887577"/>
    </source>
</evidence>
<dbReference type="WBParaSite" id="PSU_v2.g11565.t1">
    <property type="protein sequence ID" value="PSU_v2.g11565.t1"/>
    <property type="gene ID" value="PSU_v2.g11565"/>
</dbReference>
<evidence type="ECO:0000313" key="2">
    <source>
        <dbReference type="WBParaSite" id="PSU_v2.g11565.t1"/>
    </source>
</evidence>
<name>A0A914XYF3_9BILA</name>
<organism evidence="1 2">
    <name type="scientific">Panagrolaimus superbus</name>
    <dbReference type="NCBI Taxonomy" id="310955"/>
    <lineage>
        <taxon>Eukaryota</taxon>
        <taxon>Metazoa</taxon>
        <taxon>Ecdysozoa</taxon>
        <taxon>Nematoda</taxon>
        <taxon>Chromadorea</taxon>
        <taxon>Rhabditida</taxon>
        <taxon>Tylenchina</taxon>
        <taxon>Panagrolaimomorpha</taxon>
        <taxon>Panagrolaimoidea</taxon>
        <taxon>Panagrolaimidae</taxon>
        <taxon>Panagrolaimus</taxon>
    </lineage>
</organism>